<dbReference type="PaxDb" id="289377-HL41_06150"/>
<dbReference type="Proteomes" id="UP000028481">
    <property type="component" value="Chromosome"/>
</dbReference>
<evidence type="ECO:0000313" key="2">
    <source>
        <dbReference type="Proteomes" id="UP000028481"/>
    </source>
</evidence>
<evidence type="ECO:0000313" key="1">
    <source>
        <dbReference type="EMBL" id="AIH04342.1"/>
    </source>
</evidence>
<protein>
    <recommendedName>
        <fullName evidence="3">Chromosome segregation protein ScpA</fullName>
    </recommendedName>
</protein>
<dbReference type="AlphaFoldDB" id="A0A075X037"/>
<name>A0A075X037_9BACT</name>
<dbReference type="STRING" id="289377.HL41_06150"/>
<dbReference type="KEGG" id="tcm:HL41_06150"/>
<keyword evidence="2" id="KW-1185">Reference proteome</keyword>
<dbReference type="EMBL" id="CP008796">
    <property type="protein sequence ID" value="AIH04342.1"/>
    <property type="molecule type" value="Genomic_DNA"/>
</dbReference>
<sequence>MTENLREVEVYTDLEQFRRIFTKNKQEVLKYNLSEFVALLSTVPLPKLFSGLFLELIVKLSEALYWKSCFLLNTRPQEEPQPSEESYPEEEISIKRQFHYYNLIPLDRVLEDKVFLPKSSEVQLPSDEFLTSPESQQAFNLLLQALLRVLQRETLKTEVLERLPQVSIEDYIDEVYQFLQQNPSFYFEDFLKTRDLDVLKVVCYFLALLFMCFYEQCRLVQNSEYEDILVIKV</sequence>
<dbReference type="eggNOG" id="ENOG5030YF6">
    <property type="taxonomic scope" value="Bacteria"/>
</dbReference>
<gene>
    <name evidence="1" type="ORF">HL41_06150</name>
</gene>
<dbReference type="HOGENOM" id="CLU_1179760_0_0_0"/>
<accession>A0A075X037</accession>
<dbReference type="OrthoDB" id="9808688at2"/>
<organism evidence="1 2">
    <name type="scientific">Thermodesulfobacterium commune DSM 2178</name>
    <dbReference type="NCBI Taxonomy" id="289377"/>
    <lineage>
        <taxon>Bacteria</taxon>
        <taxon>Pseudomonadati</taxon>
        <taxon>Thermodesulfobacteriota</taxon>
        <taxon>Thermodesulfobacteria</taxon>
        <taxon>Thermodesulfobacteriales</taxon>
        <taxon>Thermodesulfobacteriaceae</taxon>
        <taxon>Thermodesulfobacterium</taxon>
    </lineage>
</organism>
<reference evidence="1 2" key="1">
    <citation type="journal article" date="2015" name="Genome Announc.">
        <title>Genome Sequence of a Sulfate-Reducing Thermophilic Bacterium, Thermodesulfobacterium commune DSM 2178T (Phylum Thermodesulfobacteria).</title>
        <authorList>
            <person name="Bhatnagar S."/>
            <person name="Badger J.H."/>
            <person name="Madupu R."/>
            <person name="Khouri H.M."/>
            <person name="O'Connor E.M."/>
            <person name="Robb F.T."/>
            <person name="Ward N.L."/>
            <person name="Eisen J.A."/>
        </authorList>
    </citation>
    <scope>NUCLEOTIDE SEQUENCE [LARGE SCALE GENOMIC DNA]</scope>
    <source>
        <strain evidence="1 2">DSM 2178</strain>
    </source>
</reference>
<evidence type="ECO:0008006" key="3">
    <source>
        <dbReference type="Google" id="ProtNLM"/>
    </source>
</evidence>
<proteinExistence type="predicted"/>
<dbReference type="RefSeq" id="WP_038060143.1">
    <property type="nucleotide sequence ID" value="NZ_CP008796.1"/>
</dbReference>